<dbReference type="AlphaFoldDB" id="A0A3N0CK39"/>
<dbReference type="EMBL" id="RBED01000001">
    <property type="protein sequence ID" value="RNL63818.1"/>
    <property type="molecule type" value="Genomic_DNA"/>
</dbReference>
<name>A0A3N0CK39_9MICC</name>
<gene>
    <name evidence="2" type="ORF">D7003_00065</name>
</gene>
<feature type="compositionally biased region" description="Polar residues" evidence="1">
    <location>
        <begin position="127"/>
        <end position="137"/>
    </location>
</feature>
<keyword evidence="3" id="KW-1185">Reference proteome</keyword>
<comment type="caution">
    <text evidence="2">The sequence shown here is derived from an EMBL/GenBank/DDBJ whole genome shotgun (WGS) entry which is preliminary data.</text>
</comment>
<protein>
    <submittedName>
        <fullName evidence="2">Uncharacterized protein</fullName>
    </submittedName>
</protein>
<evidence type="ECO:0000313" key="3">
    <source>
        <dbReference type="Proteomes" id="UP000273807"/>
    </source>
</evidence>
<evidence type="ECO:0000313" key="2">
    <source>
        <dbReference type="EMBL" id="RNL63818.1"/>
    </source>
</evidence>
<sequence length="163" mass="17891">MVWGASSRAWRKAQYEELWLQFRPRGSKDVLDAVETAVEVANHAVEDDGWGADVFTEGVSDSDAGPVALMSRAGPEEGVRAWFDVFARHLQEARLSRKVTAAPEAFIPDWLNGDLWAPRQVTAFVNPSAAANTSSRPKSWHPGTPRSTRTRKHSPRPAPTSAG</sequence>
<organism evidence="2 3">
    <name type="scientific">Arthrobacter oryzae</name>
    <dbReference type="NCBI Taxonomy" id="409290"/>
    <lineage>
        <taxon>Bacteria</taxon>
        <taxon>Bacillati</taxon>
        <taxon>Actinomycetota</taxon>
        <taxon>Actinomycetes</taxon>
        <taxon>Micrococcales</taxon>
        <taxon>Micrococcaceae</taxon>
        <taxon>Arthrobacter</taxon>
    </lineage>
</organism>
<reference evidence="2 3" key="1">
    <citation type="submission" date="2018-10" db="EMBL/GenBank/DDBJ databases">
        <title>Genome sequencing of Arthrobacter oryzae TNB02.</title>
        <authorList>
            <person name="Cho Y.-J."/>
            <person name="Cho A."/>
            <person name="Kim O.-S."/>
        </authorList>
    </citation>
    <scope>NUCLEOTIDE SEQUENCE [LARGE SCALE GENOMIC DNA]</scope>
    <source>
        <strain evidence="2 3">TNB02</strain>
    </source>
</reference>
<evidence type="ECO:0000256" key="1">
    <source>
        <dbReference type="SAM" id="MobiDB-lite"/>
    </source>
</evidence>
<feature type="region of interest" description="Disordered" evidence="1">
    <location>
        <begin position="127"/>
        <end position="163"/>
    </location>
</feature>
<proteinExistence type="predicted"/>
<accession>A0A3N0CK39</accession>
<dbReference type="Proteomes" id="UP000273807">
    <property type="component" value="Unassembled WGS sequence"/>
</dbReference>